<dbReference type="Gene3D" id="3.40.50.12780">
    <property type="entry name" value="N-terminal domain of ligase-like"/>
    <property type="match status" value="1"/>
</dbReference>
<keyword evidence="2" id="KW-0812">Transmembrane</keyword>
<dbReference type="Proteomes" id="UP000052023">
    <property type="component" value="Unassembled WGS sequence"/>
</dbReference>
<dbReference type="SUPFAM" id="SSF56801">
    <property type="entry name" value="Acetyl-CoA synthetase-like"/>
    <property type="match status" value="1"/>
</dbReference>
<keyword evidence="2" id="KW-0472">Membrane</keyword>
<dbReference type="InterPro" id="IPR025110">
    <property type="entry name" value="AMP-bd_C"/>
</dbReference>
<dbReference type="PANTHER" id="PTHR43767:SF1">
    <property type="entry name" value="NONRIBOSOMAL PEPTIDE SYNTHASE PES1 (EUROFUNG)-RELATED"/>
    <property type="match status" value="1"/>
</dbReference>
<keyword evidence="2" id="KW-1133">Transmembrane helix</keyword>
<dbReference type="InterPro" id="IPR000873">
    <property type="entry name" value="AMP-dep_synth/lig_dom"/>
</dbReference>
<accession>A0A0R3ND47</accession>
<dbReference type="PROSITE" id="PS00455">
    <property type="entry name" value="AMP_BINDING"/>
    <property type="match status" value="1"/>
</dbReference>
<keyword evidence="5" id="KW-0436">Ligase</keyword>
<evidence type="ECO:0000313" key="6">
    <source>
        <dbReference type="Proteomes" id="UP000052023"/>
    </source>
</evidence>
<dbReference type="GO" id="GO:0016878">
    <property type="term" value="F:acid-thiol ligase activity"/>
    <property type="evidence" value="ECO:0007669"/>
    <property type="project" value="UniProtKB-ARBA"/>
</dbReference>
<dbReference type="InterPro" id="IPR050237">
    <property type="entry name" value="ATP-dep_AMP-bd_enzyme"/>
</dbReference>
<protein>
    <submittedName>
        <fullName evidence="5">Long-chain fatty acid--CoA ligase</fullName>
    </submittedName>
</protein>
<dbReference type="PANTHER" id="PTHR43767">
    <property type="entry name" value="LONG-CHAIN-FATTY-ACID--COA LIGASE"/>
    <property type="match status" value="1"/>
</dbReference>
<reference evidence="5 6" key="1">
    <citation type="submission" date="2014-03" db="EMBL/GenBank/DDBJ databases">
        <title>Bradyrhizobium valentinum sp. nov., isolated from effective nodules of Lupinus mariae-josephae, a lupine endemic of basic-lime soils in Eastern Spain.</title>
        <authorList>
            <person name="Duran D."/>
            <person name="Rey L."/>
            <person name="Navarro A."/>
            <person name="Busquets A."/>
            <person name="Imperial J."/>
            <person name="Ruiz-Argueso T."/>
        </authorList>
    </citation>
    <scope>NUCLEOTIDE SEQUENCE [LARGE SCALE GENOMIC DNA]</scope>
    <source>
        <strain evidence="5 6">Ro19</strain>
    </source>
</reference>
<dbReference type="Pfam" id="PF00501">
    <property type="entry name" value="AMP-binding"/>
    <property type="match status" value="1"/>
</dbReference>
<dbReference type="AlphaFoldDB" id="A0A0R3ND47"/>
<feature type="transmembrane region" description="Helical" evidence="2">
    <location>
        <begin position="214"/>
        <end position="235"/>
    </location>
</feature>
<organism evidence="5 6">
    <name type="scientific">Bradyrhizobium retamae</name>
    <dbReference type="NCBI Taxonomy" id="1300035"/>
    <lineage>
        <taxon>Bacteria</taxon>
        <taxon>Pseudomonadati</taxon>
        <taxon>Pseudomonadota</taxon>
        <taxon>Alphaproteobacteria</taxon>
        <taxon>Hyphomicrobiales</taxon>
        <taxon>Nitrobacteraceae</taxon>
        <taxon>Bradyrhizobium</taxon>
    </lineage>
</organism>
<evidence type="ECO:0000256" key="1">
    <source>
        <dbReference type="SAM" id="MobiDB-lite"/>
    </source>
</evidence>
<dbReference type="RefSeq" id="WP_057843535.1">
    <property type="nucleotide sequence ID" value="NZ_LLYA01000112.1"/>
</dbReference>
<dbReference type="Gene3D" id="3.30.300.30">
    <property type="match status" value="1"/>
</dbReference>
<evidence type="ECO:0000259" key="4">
    <source>
        <dbReference type="Pfam" id="PF13193"/>
    </source>
</evidence>
<evidence type="ECO:0000313" key="5">
    <source>
        <dbReference type="EMBL" id="KRR27462.1"/>
    </source>
</evidence>
<dbReference type="EMBL" id="LLYA01000112">
    <property type="protein sequence ID" value="KRR27462.1"/>
    <property type="molecule type" value="Genomic_DNA"/>
</dbReference>
<sequence>MTGLSGAIDIDEIAAGLPRRIHEITTGHVVNAPDRIALIEDGAAWSCRDLDGRVAEITVVLSSLGVRAGDRMMIVSENCIALAALLLAASRLDAWAIVANPRLSARELDQIRDHSGARRMFFTSGVSKEAAAHASRYGAENRQIGALREIGVGPLNESATVEPVEADPAKQVAVLIYTSGTTGTPKGVMLSHENLLISAKTTALFRKMDRDDKIYLVLPISHIVGISLLIMTLMVGGTVRMVNKYDPAATAKAIAEEDITILNGVPATYQRLLEYKSVSGPKRLDRGSLRLISVAGAPVDLNLKLRVEKEFGLPLLNGYGITECSPGISGVRFDAPRSDQAVGTLLPGVEGRIRTIDGIPLSKGEVGELHVRGRNVMRGYYRAPELTAKVIDSEGWFNTGDLARFDGDCLYVVGRTKEMIIRSGFNVYPAEVEAVLSSHKDVVQCAVVGRPADGNEEIVAFVQLLPGSRATPTDLMGFIRFQLTSYKRPSEIIVLDALPATSTGKILKHKLAESLREGDEAPPAQTAPLRRQQI</sequence>
<feature type="domain" description="AMP-dependent synthetase/ligase" evidence="3">
    <location>
        <begin position="30"/>
        <end position="381"/>
    </location>
</feature>
<dbReference type="InterPro" id="IPR042099">
    <property type="entry name" value="ANL_N_sf"/>
</dbReference>
<dbReference type="InterPro" id="IPR020845">
    <property type="entry name" value="AMP-binding_CS"/>
</dbReference>
<proteinExistence type="predicted"/>
<name>A0A0R3ND47_9BRAD</name>
<comment type="caution">
    <text evidence="5">The sequence shown here is derived from an EMBL/GenBank/DDBJ whole genome shotgun (WGS) entry which is preliminary data.</text>
</comment>
<dbReference type="OrthoDB" id="9803968at2"/>
<keyword evidence="6" id="KW-1185">Reference proteome</keyword>
<dbReference type="Pfam" id="PF13193">
    <property type="entry name" value="AMP-binding_C"/>
    <property type="match status" value="1"/>
</dbReference>
<feature type="domain" description="AMP-binding enzyme C-terminal" evidence="4">
    <location>
        <begin position="431"/>
        <end position="505"/>
    </location>
</feature>
<dbReference type="InterPro" id="IPR045851">
    <property type="entry name" value="AMP-bd_C_sf"/>
</dbReference>
<evidence type="ECO:0000259" key="3">
    <source>
        <dbReference type="Pfam" id="PF00501"/>
    </source>
</evidence>
<feature type="region of interest" description="Disordered" evidence="1">
    <location>
        <begin position="514"/>
        <end position="534"/>
    </location>
</feature>
<evidence type="ECO:0000256" key="2">
    <source>
        <dbReference type="SAM" id="Phobius"/>
    </source>
</evidence>
<gene>
    <name evidence="5" type="ORF">CQ13_03375</name>
</gene>